<dbReference type="HOGENOM" id="CLU_1008704_0_0_1"/>
<evidence type="ECO:0000313" key="1">
    <source>
        <dbReference type="EMBL" id="CCA76604.1"/>
    </source>
</evidence>
<dbReference type="AlphaFoldDB" id="G4TZ61"/>
<evidence type="ECO:0000313" key="2">
    <source>
        <dbReference type="Proteomes" id="UP000007148"/>
    </source>
</evidence>
<protein>
    <submittedName>
        <fullName evidence="1">Uncharacterized protein</fullName>
    </submittedName>
</protein>
<dbReference type="Proteomes" id="UP000007148">
    <property type="component" value="Unassembled WGS sequence"/>
</dbReference>
<dbReference type="InParanoid" id="G4TZ61"/>
<sequence>MESPISELSIESVVAAIPQVGERTTDWSLASSDDRKSRALLAKTTTQAKKHLETLTLVIGAADRYHNATSQLCATLSDPATINVRALQRIIEPLSTEIGETWRKISENEASILSLRKEITRNAEELCKKIEGLLDTRENSGKAHMLLTDIQVKVQELARIYANDNLILKLPARILIPAIGLGVDVVGDITAWNKSRLLRSIETHYLAIQHLFDASDDLNSFLEQTRSLLSHWDSLAHTATKIAAELSKPTHSFDLRWSDLPQRAESLRNEFYRYKV</sequence>
<proteinExistence type="predicted"/>
<reference evidence="1 2" key="1">
    <citation type="journal article" date="2011" name="PLoS Pathog.">
        <title>Endophytic Life Strategies Decoded by Genome and Transcriptome Analyses of the Mutualistic Root Symbiont Piriformospora indica.</title>
        <authorList>
            <person name="Zuccaro A."/>
            <person name="Lahrmann U."/>
            <person name="Guldener U."/>
            <person name="Langen G."/>
            <person name="Pfiffi S."/>
            <person name="Biedenkopf D."/>
            <person name="Wong P."/>
            <person name="Samans B."/>
            <person name="Grimm C."/>
            <person name="Basiewicz M."/>
            <person name="Murat C."/>
            <person name="Martin F."/>
            <person name="Kogel K.H."/>
        </authorList>
    </citation>
    <scope>NUCLEOTIDE SEQUENCE [LARGE SCALE GENOMIC DNA]</scope>
    <source>
        <strain evidence="1 2">DSM 11827</strain>
    </source>
</reference>
<dbReference type="EMBL" id="CAFZ01000862">
    <property type="protein sequence ID" value="CCA76604.1"/>
    <property type="molecule type" value="Genomic_DNA"/>
</dbReference>
<comment type="caution">
    <text evidence="1">The sequence shown here is derived from an EMBL/GenBank/DDBJ whole genome shotgun (WGS) entry which is preliminary data.</text>
</comment>
<gene>
    <name evidence="1" type="ORF">PIIN_10595</name>
</gene>
<name>G4TZ61_SERID</name>
<accession>G4TZ61</accession>
<keyword evidence="2" id="KW-1185">Reference proteome</keyword>
<organism evidence="1 2">
    <name type="scientific">Serendipita indica (strain DSM 11827)</name>
    <name type="common">Root endophyte fungus</name>
    <name type="synonym">Piriformospora indica</name>
    <dbReference type="NCBI Taxonomy" id="1109443"/>
    <lineage>
        <taxon>Eukaryota</taxon>
        <taxon>Fungi</taxon>
        <taxon>Dikarya</taxon>
        <taxon>Basidiomycota</taxon>
        <taxon>Agaricomycotina</taxon>
        <taxon>Agaricomycetes</taxon>
        <taxon>Sebacinales</taxon>
        <taxon>Serendipitaceae</taxon>
        <taxon>Serendipita</taxon>
    </lineage>
</organism>